<proteinExistence type="predicted"/>
<keyword evidence="2" id="KW-1185">Reference proteome</keyword>
<evidence type="ECO:0000313" key="1">
    <source>
        <dbReference type="EMBL" id="KAG9223207.1"/>
    </source>
</evidence>
<dbReference type="EMBL" id="WQMT02000005">
    <property type="protein sequence ID" value="KAG9223207.1"/>
    <property type="molecule type" value="Genomic_DNA"/>
</dbReference>
<sequence length="171" mass="18919">MSHATAQPISVPKFNPIRDNHDLNFPVLPVLRTLPKLLVLRPPVLLTLLKLSKEGAMRRGTEEDIEDVRETEANEETDLRLEESLAKGRGGSCSGFDWGFMLPRAKGPDMNGREDIGDDLRCRSLPMPPVLFFFVSEDLLTTDGVFISSSIITSSWVQISVLSTSSSSMSQ</sequence>
<accession>A0ACB7IY68</accession>
<comment type="caution">
    <text evidence="1">The sequence shown here is derived from an EMBL/GenBank/DDBJ whole genome shotgun (WGS) entry which is preliminary data.</text>
</comment>
<gene>
    <name evidence="1" type="ORF">CCMSSC00406_0000104</name>
</gene>
<evidence type="ECO:0000313" key="2">
    <source>
        <dbReference type="Proteomes" id="UP000824881"/>
    </source>
</evidence>
<reference evidence="1 2" key="1">
    <citation type="journal article" date="2021" name="Appl. Environ. Microbiol.">
        <title>Genetic linkage and physical mapping for an oyster mushroom Pleurotus cornucopiae and QTL analysis for the trait cap color.</title>
        <authorList>
            <person name="Zhang Y."/>
            <person name="Gao W."/>
            <person name="Sonnenberg A."/>
            <person name="Chen Q."/>
            <person name="Zhang J."/>
            <person name="Huang C."/>
        </authorList>
    </citation>
    <scope>NUCLEOTIDE SEQUENCE [LARGE SCALE GENOMIC DNA]</scope>
    <source>
        <strain evidence="1">CCMSSC00406</strain>
    </source>
</reference>
<name>A0ACB7IY68_PLECO</name>
<organism evidence="1 2">
    <name type="scientific">Pleurotus cornucopiae</name>
    <name type="common">Cornucopia mushroom</name>
    <dbReference type="NCBI Taxonomy" id="5321"/>
    <lineage>
        <taxon>Eukaryota</taxon>
        <taxon>Fungi</taxon>
        <taxon>Dikarya</taxon>
        <taxon>Basidiomycota</taxon>
        <taxon>Agaricomycotina</taxon>
        <taxon>Agaricomycetes</taxon>
        <taxon>Agaricomycetidae</taxon>
        <taxon>Agaricales</taxon>
        <taxon>Pleurotineae</taxon>
        <taxon>Pleurotaceae</taxon>
        <taxon>Pleurotus</taxon>
    </lineage>
</organism>
<protein>
    <submittedName>
        <fullName evidence="1">Uncharacterized protein</fullName>
    </submittedName>
</protein>
<dbReference type="Proteomes" id="UP000824881">
    <property type="component" value="Unassembled WGS sequence"/>
</dbReference>